<proteinExistence type="predicted"/>
<protein>
    <submittedName>
        <fullName evidence="1">Uncharacterized protein</fullName>
    </submittedName>
</protein>
<accession>A0AAV7HP20</accession>
<gene>
    <name evidence="1" type="ORF">IEQ34_000114</name>
</gene>
<evidence type="ECO:0000313" key="1">
    <source>
        <dbReference type="EMBL" id="KAH0470391.1"/>
    </source>
</evidence>
<dbReference type="AlphaFoldDB" id="A0AAV7HP20"/>
<evidence type="ECO:0000313" key="2">
    <source>
        <dbReference type="Proteomes" id="UP000775213"/>
    </source>
</evidence>
<reference evidence="1 2" key="1">
    <citation type="journal article" date="2021" name="Hortic Res">
        <title>Chromosome-scale assembly of the Dendrobium chrysotoxum genome enhances the understanding of orchid evolution.</title>
        <authorList>
            <person name="Zhang Y."/>
            <person name="Zhang G.Q."/>
            <person name="Zhang D."/>
            <person name="Liu X.D."/>
            <person name="Xu X.Y."/>
            <person name="Sun W.H."/>
            <person name="Yu X."/>
            <person name="Zhu X."/>
            <person name="Wang Z.W."/>
            <person name="Zhao X."/>
            <person name="Zhong W.Y."/>
            <person name="Chen H."/>
            <person name="Yin W.L."/>
            <person name="Huang T."/>
            <person name="Niu S.C."/>
            <person name="Liu Z.J."/>
        </authorList>
    </citation>
    <scope>NUCLEOTIDE SEQUENCE [LARGE SCALE GENOMIC DNA]</scope>
    <source>
        <strain evidence="1">Lindl</strain>
    </source>
</reference>
<comment type="caution">
    <text evidence="1">The sequence shown here is derived from an EMBL/GenBank/DDBJ whole genome shotgun (WGS) entry which is preliminary data.</text>
</comment>
<dbReference type="Proteomes" id="UP000775213">
    <property type="component" value="Unassembled WGS sequence"/>
</dbReference>
<dbReference type="EMBL" id="JAGFBR010000001">
    <property type="protein sequence ID" value="KAH0470391.1"/>
    <property type="molecule type" value="Genomic_DNA"/>
</dbReference>
<keyword evidence="2" id="KW-1185">Reference proteome</keyword>
<organism evidence="1 2">
    <name type="scientific">Dendrobium chrysotoxum</name>
    <name type="common">Orchid</name>
    <dbReference type="NCBI Taxonomy" id="161865"/>
    <lineage>
        <taxon>Eukaryota</taxon>
        <taxon>Viridiplantae</taxon>
        <taxon>Streptophyta</taxon>
        <taxon>Embryophyta</taxon>
        <taxon>Tracheophyta</taxon>
        <taxon>Spermatophyta</taxon>
        <taxon>Magnoliopsida</taxon>
        <taxon>Liliopsida</taxon>
        <taxon>Asparagales</taxon>
        <taxon>Orchidaceae</taxon>
        <taxon>Epidendroideae</taxon>
        <taxon>Malaxideae</taxon>
        <taxon>Dendrobiinae</taxon>
        <taxon>Dendrobium</taxon>
    </lineage>
</organism>
<sequence>MIRYPYLRSIEKLGRLGKLKDLPAPLHVREEDIMRILKIDRLQIDLEEAQPTITQHHKDQKAFVEKVAALEAENNRFHALIAEEAALSDLESSRDRVQEARDHIYEVEVKALEQQCINEGFIWGFLKGVHPVQRKTGVKVEGLTPSQALGDRPLDFDGDEIESELQKAFAIEVDDEIVDIE</sequence>
<name>A0AAV7HP20_DENCH</name>